<proteinExistence type="predicted"/>
<evidence type="ECO:0000313" key="2">
    <source>
        <dbReference type="Proteomes" id="UP000184096"/>
    </source>
</evidence>
<organism evidence="1 2">
    <name type="scientific">Bradyrhizobium erythrophlei</name>
    <dbReference type="NCBI Taxonomy" id="1437360"/>
    <lineage>
        <taxon>Bacteria</taxon>
        <taxon>Pseudomonadati</taxon>
        <taxon>Pseudomonadota</taxon>
        <taxon>Alphaproteobacteria</taxon>
        <taxon>Hyphomicrobiales</taxon>
        <taxon>Nitrobacteraceae</taxon>
        <taxon>Bradyrhizobium</taxon>
    </lineage>
</organism>
<sequence>MCTWARSASAPGVPVDVDQWKWSCGFYPGCDPGEFSDGTAPDFFTARRQFEAAWRELSAGKTEADYQEWRDQRDRTAQKYAAWAQGEKPSPPSSMMRCVCGVRFDSHKPAESYDHRAHIYAARAEGRR</sequence>
<name>A0A1M7UKR5_9BRAD</name>
<gene>
    <name evidence="1" type="ORF">SAMN05444170_5545</name>
</gene>
<keyword evidence="2" id="KW-1185">Reference proteome</keyword>
<reference evidence="2" key="1">
    <citation type="submission" date="2016-11" db="EMBL/GenBank/DDBJ databases">
        <authorList>
            <person name="Varghese N."/>
            <person name="Submissions S."/>
        </authorList>
    </citation>
    <scope>NUCLEOTIDE SEQUENCE [LARGE SCALE GENOMIC DNA]</scope>
    <source>
        <strain evidence="2">GAS401</strain>
    </source>
</reference>
<dbReference type="EMBL" id="LT670849">
    <property type="protein sequence ID" value="SHN83548.1"/>
    <property type="molecule type" value="Genomic_DNA"/>
</dbReference>
<accession>A0A1M7UKR5</accession>
<dbReference type="Proteomes" id="UP000184096">
    <property type="component" value="Chromosome I"/>
</dbReference>
<evidence type="ECO:0000313" key="1">
    <source>
        <dbReference type="EMBL" id="SHN83548.1"/>
    </source>
</evidence>
<dbReference type="AlphaFoldDB" id="A0A1M7UKR5"/>
<protein>
    <submittedName>
        <fullName evidence="1">Uncharacterized protein</fullName>
    </submittedName>
</protein>